<dbReference type="AlphaFoldDB" id="A0A177APW3"/>
<dbReference type="Proteomes" id="UP000078046">
    <property type="component" value="Unassembled WGS sequence"/>
</dbReference>
<dbReference type="EMBL" id="LWCA01002179">
    <property type="protein sequence ID" value="OAF64057.1"/>
    <property type="molecule type" value="Genomic_DNA"/>
</dbReference>
<comment type="caution">
    <text evidence="1">The sequence shown here is derived from an EMBL/GenBank/DDBJ whole genome shotgun (WGS) entry which is preliminary data.</text>
</comment>
<proteinExistence type="predicted"/>
<evidence type="ECO:0000313" key="1">
    <source>
        <dbReference type="EMBL" id="OAF64057.1"/>
    </source>
</evidence>
<name>A0A177APW3_9BILA</name>
<protein>
    <submittedName>
        <fullName evidence="1">Uncharacterized protein</fullName>
    </submittedName>
</protein>
<organism evidence="1 2">
    <name type="scientific">Intoshia linei</name>
    <dbReference type="NCBI Taxonomy" id="1819745"/>
    <lineage>
        <taxon>Eukaryota</taxon>
        <taxon>Metazoa</taxon>
        <taxon>Spiralia</taxon>
        <taxon>Lophotrochozoa</taxon>
        <taxon>Mesozoa</taxon>
        <taxon>Orthonectida</taxon>
        <taxon>Rhopaluridae</taxon>
        <taxon>Intoshia</taxon>
    </lineage>
</organism>
<reference evidence="1 2" key="1">
    <citation type="submission" date="2016-04" db="EMBL/GenBank/DDBJ databases">
        <title>The genome of Intoshia linei affirms orthonectids as highly simplified spiralians.</title>
        <authorList>
            <person name="Mikhailov K.V."/>
            <person name="Slusarev G.S."/>
            <person name="Nikitin M.A."/>
            <person name="Logacheva M.D."/>
            <person name="Penin A."/>
            <person name="Aleoshin V."/>
            <person name="Panchin Y.V."/>
        </authorList>
    </citation>
    <scope>NUCLEOTIDE SEQUENCE [LARGE SCALE GENOMIC DNA]</scope>
    <source>
        <strain evidence="1">Intl2013</strain>
        <tissue evidence="1">Whole animal</tissue>
    </source>
</reference>
<accession>A0A177APW3</accession>
<keyword evidence="2" id="KW-1185">Reference proteome</keyword>
<gene>
    <name evidence="1" type="ORF">A3Q56_08236</name>
</gene>
<sequence length="66" mass="7856">MDLPFVNETIEEMTANLTLNGKNIDFKQDYTIRSDTWLLDHVGYDFKYENLHEAIYICKTKKAMHQ</sequence>
<evidence type="ECO:0000313" key="2">
    <source>
        <dbReference type="Proteomes" id="UP000078046"/>
    </source>
</evidence>